<dbReference type="AlphaFoldDB" id="A0A0E0DNF8"/>
<protein>
    <submittedName>
        <fullName evidence="2">Uncharacterized protein</fullName>
    </submittedName>
</protein>
<name>A0A0E0DNF8_9ORYZ</name>
<feature type="region of interest" description="Disordered" evidence="1">
    <location>
        <begin position="76"/>
        <end position="127"/>
    </location>
</feature>
<sequence>MLVAELLLRIGGEAAYARQRPVGGSGLPSGGSSPPAARSREAELAVAAALLELVAAVVWWHDSKLVVAEALGGRGCSGSGRARGDGGDSGQPAGRSVTTEAGEARGGVAGGGGSRRGATGGSGGDHGVCRCDTTRLVGVARGSAANDGGSRRSERRDRCWRSPVRRGRWQHTEAVQRGGADAVAPMHQRRFRWRWSNDTSVVDGQAMDDG</sequence>
<dbReference type="Proteomes" id="UP000008021">
    <property type="component" value="Chromosome 5"/>
</dbReference>
<organism evidence="2">
    <name type="scientific">Oryza meridionalis</name>
    <dbReference type="NCBI Taxonomy" id="40149"/>
    <lineage>
        <taxon>Eukaryota</taxon>
        <taxon>Viridiplantae</taxon>
        <taxon>Streptophyta</taxon>
        <taxon>Embryophyta</taxon>
        <taxon>Tracheophyta</taxon>
        <taxon>Spermatophyta</taxon>
        <taxon>Magnoliopsida</taxon>
        <taxon>Liliopsida</taxon>
        <taxon>Poales</taxon>
        <taxon>Poaceae</taxon>
        <taxon>BOP clade</taxon>
        <taxon>Oryzoideae</taxon>
        <taxon>Oryzeae</taxon>
        <taxon>Oryzinae</taxon>
        <taxon>Oryza</taxon>
    </lineage>
</organism>
<proteinExistence type="predicted"/>
<keyword evidence="3" id="KW-1185">Reference proteome</keyword>
<dbReference type="EnsemblPlants" id="OMERI05G06700.1">
    <property type="protein sequence ID" value="OMERI05G06700.1"/>
    <property type="gene ID" value="OMERI05G06700"/>
</dbReference>
<dbReference type="HOGENOM" id="CLU_1311887_0_0_1"/>
<feature type="compositionally biased region" description="Gly residues" evidence="1">
    <location>
        <begin position="104"/>
        <end position="126"/>
    </location>
</feature>
<dbReference type="Gramene" id="OMERI05G06700.1">
    <property type="protein sequence ID" value="OMERI05G06700.1"/>
    <property type="gene ID" value="OMERI05G06700"/>
</dbReference>
<evidence type="ECO:0000313" key="3">
    <source>
        <dbReference type="Proteomes" id="UP000008021"/>
    </source>
</evidence>
<reference evidence="2" key="1">
    <citation type="submission" date="2015-04" db="UniProtKB">
        <authorList>
            <consortium name="EnsemblPlants"/>
        </authorList>
    </citation>
    <scope>IDENTIFICATION</scope>
</reference>
<accession>A0A0E0DNF8</accession>
<evidence type="ECO:0000313" key="2">
    <source>
        <dbReference type="EnsemblPlants" id="OMERI05G06700.1"/>
    </source>
</evidence>
<reference evidence="2" key="2">
    <citation type="submission" date="2018-05" db="EMBL/GenBank/DDBJ databases">
        <title>OmerRS3 (Oryza meridionalis Reference Sequence Version 3).</title>
        <authorList>
            <person name="Zhang J."/>
            <person name="Kudrna D."/>
            <person name="Lee S."/>
            <person name="Talag J."/>
            <person name="Welchert J."/>
            <person name="Wing R.A."/>
        </authorList>
    </citation>
    <scope>NUCLEOTIDE SEQUENCE [LARGE SCALE GENOMIC DNA]</scope>
    <source>
        <strain evidence="2">cv. OR44</strain>
    </source>
</reference>
<evidence type="ECO:0000256" key="1">
    <source>
        <dbReference type="SAM" id="MobiDB-lite"/>
    </source>
</evidence>